<evidence type="ECO:0000313" key="4">
    <source>
        <dbReference type="Proteomes" id="UP001557470"/>
    </source>
</evidence>
<feature type="region of interest" description="Disordered" evidence="2">
    <location>
        <begin position="1132"/>
        <end position="1160"/>
    </location>
</feature>
<keyword evidence="1" id="KW-0175">Coiled coil</keyword>
<feature type="coiled-coil region" evidence="1">
    <location>
        <begin position="565"/>
        <end position="638"/>
    </location>
</feature>
<dbReference type="EMBL" id="JAGEUA010000005">
    <property type="protein sequence ID" value="KAL0979357.1"/>
    <property type="molecule type" value="Genomic_DNA"/>
</dbReference>
<organism evidence="3 4">
    <name type="scientific">Umbra pygmaea</name>
    <name type="common">Eastern mudminnow</name>
    <dbReference type="NCBI Taxonomy" id="75934"/>
    <lineage>
        <taxon>Eukaryota</taxon>
        <taxon>Metazoa</taxon>
        <taxon>Chordata</taxon>
        <taxon>Craniata</taxon>
        <taxon>Vertebrata</taxon>
        <taxon>Euteleostomi</taxon>
        <taxon>Actinopterygii</taxon>
        <taxon>Neopterygii</taxon>
        <taxon>Teleostei</taxon>
        <taxon>Protacanthopterygii</taxon>
        <taxon>Esociformes</taxon>
        <taxon>Umbridae</taxon>
        <taxon>Umbra</taxon>
    </lineage>
</organism>
<protein>
    <submittedName>
        <fullName evidence="3">Uncharacterized protein</fullName>
    </submittedName>
</protein>
<feature type="coiled-coil region" evidence="1">
    <location>
        <begin position="430"/>
        <end position="485"/>
    </location>
</feature>
<feature type="coiled-coil region" evidence="1">
    <location>
        <begin position="700"/>
        <end position="727"/>
    </location>
</feature>
<reference evidence="3 4" key="1">
    <citation type="submission" date="2024-06" db="EMBL/GenBank/DDBJ databases">
        <authorList>
            <person name="Pan Q."/>
            <person name="Wen M."/>
            <person name="Jouanno E."/>
            <person name="Zahm M."/>
            <person name="Klopp C."/>
            <person name="Cabau C."/>
            <person name="Louis A."/>
            <person name="Berthelot C."/>
            <person name="Parey E."/>
            <person name="Roest Crollius H."/>
            <person name="Montfort J."/>
            <person name="Robinson-Rechavi M."/>
            <person name="Bouchez O."/>
            <person name="Lampietro C."/>
            <person name="Lopez Roques C."/>
            <person name="Donnadieu C."/>
            <person name="Postlethwait J."/>
            <person name="Bobe J."/>
            <person name="Verreycken H."/>
            <person name="Guiguen Y."/>
        </authorList>
    </citation>
    <scope>NUCLEOTIDE SEQUENCE [LARGE SCALE GENOMIC DNA]</scope>
    <source>
        <strain evidence="3">Up_M1</strain>
        <tissue evidence="3">Testis</tissue>
    </source>
</reference>
<accession>A0ABD0WRL5</accession>
<gene>
    <name evidence="3" type="ORF">UPYG_G00184070</name>
</gene>
<feature type="region of interest" description="Disordered" evidence="2">
    <location>
        <begin position="196"/>
        <end position="265"/>
    </location>
</feature>
<proteinExistence type="predicted"/>
<evidence type="ECO:0000256" key="2">
    <source>
        <dbReference type="SAM" id="MobiDB-lite"/>
    </source>
</evidence>
<keyword evidence="4" id="KW-1185">Reference proteome</keyword>
<name>A0ABD0WRL5_UMBPY</name>
<dbReference type="AlphaFoldDB" id="A0ABD0WRL5"/>
<feature type="compositionally biased region" description="Polar residues" evidence="2">
    <location>
        <begin position="249"/>
        <end position="265"/>
    </location>
</feature>
<sequence length="1229" mass="139696">MGDCSHDGAGGEPTEDSDELLYTDLDEKSCVPLPKDHCDLLLDAIDAQLSLLQVQNIAHGSEGISSKHDCICAAHLNRHKSMSRDTGFGSTIPTNDTPISYLDLVCSENKNLFSEKSPGGRVDALDQEEKHRAGEKVTKERDVESRREQCRWRLERLLGKDACGEAGDICSPAESICTEDFVTRFKEEMLGVELADSSVQQSAKGRRNLLGQDSTQGLVESRPAPSETTTCRNHPRKAGDFSPAVSRPELSSSSTDGKRISSLTPELTEDNWTHTRTTTRHLAGVPVWNFDSVTIDSDLDSVCTQTVRQHIQSRPGCLSAIHSVRHLDGLDPDQSNGDTPSPDISDLHFTPDQTSVLRNSNTNMTKECSALHKAHKSRRVNSSRSVLSVEKDDKAAVEGYVCRWRPRTNKATVHCVCAKPVCGLEEMSSVWLQREELSNLKQDCKKEEERLKVKRAQLCEVELFLTNLLKERNDAVEELKQLRVGVEQIKFQGRNLEAILIDSQAKAESTSDQLGQLQKQRDASLQVVSGLEEELAVLYKERSALLGGTLCIKGTDRFSLSILEREELDRQLDGAKTELFAEQRRSRHKLDSVQEQLDEACEELQHLTSEERSLRGRCAFLEEELRQKQEQNESVEMQVCKMQMELGESQSRLGAMERIVAQKEVQMLGLQEERSGLLAEGAGMQREIQSMREQHSTALRQIQEQAVTQTQRELDELKKELALTHDQHIQQAHIQAEEEKRVALREQALSHKQHIESIQSCIQMKEEEGRNLRVALKAQEMMRSQEEQLSAETKTMMQNTLEQERRTWESAKEEALQVQRGILEEQGREAVERVRRESVREKRNTLALQNEVVELQTRVQELEREGREKTVMTESLNQEHQAELRRLHRLMKQEHQRELKLEQFAQQAEEQAVRLQVLLGEREQATARLEQKIQHWAQELGAECQHLQHLLEDCGAEGSSLQIPYNPTVAQAVQNLQTLREQLQHSIKLLQQQLDSQKCSIQHLNQDKERSLHIQREQMLMEKEQELNSLKERLIQEHIEEMSCLQRAQVRDGGDEVGVVTASLRRQLQAKDQELRQVQRSMAQWKEQTTARLACKFEEELTAELERKLPKVQEKQRKLEKLEEEMRRITEECNESGAQRPASSPSLHMGDSHASPGPSDLASFKLLRHLQSRVKQLRAENQAHAFSPSLLGRGPMELAGSYLETIVSCVSSEDTFVLFFLKEEAIGTG</sequence>
<evidence type="ECO:0000313" key="3">
    <source>
        <dbReference type="EMBL" id="KAL0979357.1"/>
    </source>
</evidence>
<comment type="caution">
    <text evidence="3">The sequence shown here is derived from an EMBL/GenBank/DDBJ whole genome shotgun (WGS) entry which is preliminary data.</text>
</comment>
<evidence type="ECO:0000256" key="1">
    <source>
        <dbReference type="SAM" id="Coils"/>
    </source>
</evidence>
<feature type="coiled-coil region" evidence="1">
    <location>
        <begin position="845"/>
        <end position="897"/>
    </location>
</feature>
<feature type="region of interest" description="Disordered" evidence="2">
    <location>
        <begin position="117"/>
        <end position="145"/>
    </location>
</feature>
<feature type="compositionally biased region" description="Basic and acidic residues" evidence="2">
    <location>
        <begin position="123"/>
        <end position="145"/>
    </location>
</feature>
<dbReference type="Proteomes" id="UP001557470">
    <property type="component" value="Unassembled WGS sequence"/>
</dbReference>